<gene>
    <name evidence="2" type="ORF">C2E20_2561</name>
</gene>
<dbReference type="InterPro" id="IPR036291">
    <property type="entry name" value="NAD(P)-bd_dom_sf"/>
</dbReference>
<proteinExistence type="predicted"/>
<keyword evidence="3" id="KW-1185">Reference proteome</keyword>
<evidence type="ECO:0000313" key="3">
    <source>
        <dbReference type="Proteomes" id="UP000239649"/>
    </source>
</evidence>
<dbReference type="SUPFAM" id="SSF51735">
    <property type="entry name" value="NAD(P)-binding Rossmann-fold domains"/>
    <property type="match status" value="1"/>
</dbReference>
<comment type="caution">
    <text evidence="2">The sequence shown here is derived from an EMBL/GenBank/DDBJ whole genome shotgun (WGS) entry which is preliminary data.</text>
</comment>
<evidence type="ECO:0000259" key="1">
    <source>
        <dbReference type="Pfam" id="PF13460"/>
    </source>
</evidence>
<dbReference type="PANTHER" id="PTHR15020">
    <property type="entry name" value="FLAVIN REDUCTASE-RELATED"/>
    <property type="match status" value="1"/>
</dbReference>
<dbReference type="Pfam" id="PF13460">
    <property type="entry name" value="NAD_binding_10"/>
    <property type="match status" value="1"/>
</dbReference>
<protein>
    <submittedName>
        <fullName evidence="2">Epimerase</fullName>
    </submittedName>
</protein>
<evidence type="ECO:0000313" key="2">
    <source>
        <dbReference type="EMBL" id="PSC74312.1"/>
    </source>
</evidence>
<reference evidence="2 3" key="1">
    <citation type="journal article" date="2018" name="Plant J.">
        <title>Genome sequences of Chlorella sorokiniana UTEX 1602 and Micractinium conductrix SAG 241.80: implications to maltose excretion by a green alga.</title>
        <authorList>
            <person name="Arriola M.B."/>
            <person name="Velmurugan N."/>
            <person name="Zhang Y."/>
            <person name="Plunkett M.H."/>
            <person name="Hondzo H."/>
            <person name="Barney B.M."/>
        </authorList>
    </citation>
    <scope>NUCLEOTIDE SEQUENCE [LARGE SCALE GENOMIC DNA]</scope>
    <source>
        <strain evidence="2 3">SAG 241.80</strain>
    </source>
</reference>
<dbReference type="PANTHER" id="PTHR15020:SF11">
    <property type="entry name" value="OS06G0360300 PROTEIN"/>
    <property type="match status" value="1"/>
</dbReference>
<dbReference type="EMBL" id="LHPF02000005">
    <property type="protein sequence ID" value="PSC74312.1"/>
    <property type="molecule type" value="Genomic_DNA"/>
</dbReference>
<dbReference type="Gene3D" id="3.40.50.720">
    <property type="entry name" value="NAD(P)-binding Rossmann-like Domain"/>
    <property type="match status" value="1"/>
</dbReference>
<name>A0A2P6VJP3_9CHLO</name>
<dbReference type="OrthoDB" id="419598at2759"/>
<feature type="domain" description="NAD(P)-binding" evidence="1">
    <location>
        <begin position="8"/>
        <end position="199"/>
    </location>
</feature>
<dbReference type="InterPro" id="IPR016040">
    <property type="entry name" value="NAD(P)-bd_dom"/>
</dbReference>
<dbReference type="Proteomes" id="UP000239649">
    <property type="component" value="Unassembled WGS sequence"/>
</dbReference>
<organism evidence="2 3">
    <name type="scientific">Micractinium conductrix</name>
    <dbReference type="NCBI Taxonomy" id="554055"/>
    <lineage>
        <taxon>Eukaryota</taxon>
        <taxon>Viridiplantae</taxon>
        <taxon>Chlorophyta</taxon>
        <taxon>core chlorophytes</taxon>
        <taxon>Trebouxiophyceae</taxon>
        <taxon>Chlorellales</taxon>
        <taxon>Chlorellaceae</taxon>
        <taxon>Chlorella clade</taxon>
        <taxon>Micractinium</taxon>
    </lineage>
</organism>
<accession>A0A2P6VJP3</accession>
<dbReference type="STRING" id="554055.A0A2P6VJP3"/>
<sequence>MAPVVVLGAGGGTGAECVAALQAAQKEVRAVVRDPAKYADSLGGRKGVEVVQGDVGDMQSLRKAVSGAGGVIFAASGSGYFSASQVDYQGVANVAEAVKETGGQQRVVLVSSCLVSPHNRWHPIRVMLNNFRWSLMDYKYKGEEVLRRSGVPYTIVRPGGLSNDPAGQAQLVVAQGDKGSGKVSRADVAAVCVAALSDPAARNVTLELVSKPAVGQPAAPLPKQLKGLFAGLQADAAAA</sequence>
<dbReference type="AlphaFoldDB" id="A0A2P6VJP3"/>